<dbReference type="OrthoDB" id="548867at2759"/>
<keyword evidence="8" id="KW-1185">Reference proteome</keyword>
<dbReference type="InterPro" id="IPR036871">
    <property type="entry name" value="PX_dom_sf"/>
</dbReference>
<evidence type="ECO:0000256" key="3">
    <source>
        <dbReference type="PROSITE-ProRule" id="PRU00192"/>
    </source>
</evidence>
<dbReference type="GO" id="GO:0043332">
    <property type="term" value="C:mating projection tip"/>
    <property type="evidence" value="ECO:0007669"/>
    <property type="project" value="TreeGrafter"/>
</dbReference>
<dbReference type="Pfam" id="PF00018">
    <property type="entry name" value="SH3_1"/>
    <property type="match status" value="1"/>
</dbReference>
<dbReference type="Proteomes" id="UP000790833">
    <property type="component" value="Unassembled WGS sequence"/>
</dbReference>
<dbReference type="Gene3D" id="3.30.1520.10">
    <property type="entry name" value="Phox-like domain"/>
    <property type="match status" value="1"/>
</dbReference>
<evidence type="ECO:0008006" key="9">
    <source>
        <dbReference type="Google" id="ProtNLM"/>
    </source>
</evidence>
<dbReference type="SMART" id="SM00312">
    <property type="entry name" value="PX"/>
    <property type="match status" value="1"/>
</dbReference>
<feature type="region of interest" description="Disordered" evidence="4">
    <location>
        <begin position="502"/>
        <end position="560"/>
    </location>
</feature>
<dbReference type="Gene3D" id="2.30.30.40">
    <property type="entry name" value="SH3 Domains"/>
    <property type="match status" value="1"/>
</dbReference>
<gene>
    <name evidence="7" type="ORF">KQ657_000242</name>
</gene>
<evidence type="ECO:0000256" key="1">
    <source>
        <dbReference type="ARBA" id="ARBA00022443"/>
    </source>
</evidence>
<dbReference type="GO" id="GO:0030674">
    <property type="term" value="F:protein-macromolecule adaptor activity"/>
    <property type="evidence" value="ECO:0007669"/>
    <property type="project" value="TreeGrafter"/>
</dbReference>
<dbReference type="InterPro" id="IPR036028">
    <property type="entry name" value="SH3-like_dom_sf"/>
</dbReference>
<dbReference type="EMBL" id="JAHMUF010000001">
    <property type="protein sequence ID" value="KAG7196229.1"/>
    <property type="molecule type" value="Genomic_DNA"/>
</dbReference>
<feature type="compositionally biased region" description="Low complexity" evidence="4">
    <location>
        <begin position="371"/>
        <end position="388"/>
    </location>
</feature>
<feature type="compositionally biased region" description="Polar residues" evidence="4">
    <location>
        <begin position="408"/>
        <end position="419"/>
    </location>
</feature>
<evidence type="ECO:0000256" key="2">
    <source>
        <dbReference type="ARBA" id="ARBA00022737"/>
    </source>
</evidence>
<feature type="domain" description="PX" evidence="6">
    <location>
        <begin position="196"/>
        <end position="333"/>
    </location>
</feature>
<dbReference type="CDD" id="cd06890">
    <property type="entry name" value="PX_Bem1p"/>
    <property type="match status" value="1"/>
</dbReference>
<dbReference type="GeneID" id="66113616"/>
<reference evidence="7" key="1">
    <citation type="submission" date="2021-03" db="EMBL/GenBank/DDBJ databases">
        <authorList>
            <person name="Palmer J.M."/>
        </authorList>
    </citation>
    <scope>NUCLEOTIDE SEQUENCE</scope>
    <source>
        <strain evidence="7">ARV_011</strain>
    </source>
</reference>
<evidence type="ECO:0000259" key="6">
    <source>
        <dbReference type="PROSITE" id="PS50195"/>
    </source>
</evidence>
<accession>A0A9P7VE69</accession>
<dbReference type="PROSITE" id="PS50195">
    <property type="entry name" value="PX"/>
    <property type="match status" value="1"/>
</dbReference>
<dbReference type="InterPro" id="IPR035550">
    <property type="entry name" value="Bem1/Scd2_PX"/>
</dbReference>
<dbReference type="SMART" id="SM00326">
    <property type="entry name" value="SH3"/>
    <property type="match status" value="1"/>
</dbReference>
<evidence type="ECO:0000259" key="5">
    <source>
        <dbReference type="PROSITE" id="PS50002"/>
    </source>
</evidence>
<organism evidence="7 8">
    <name type="scientific">Scheffersomyces spartinae</name>
    <dbReference type="NCBI Taxonomy" id="45513"/>
    <lineage>
        <taxon>Eukaryota</taxon>
        <taxon>Fungi</taxon>
        <taxon>Dikarya</taxon>
        <taxon>Ascomycota</taxon>
        <taxon>Saccharomycotina</taxon>
        <taxon>Pichiomycetes</taxon>
        <taxon>Debaryomycetaceae</taxon>
        <taxon>Scheffersomyces</taxon>
    </lineage>
</organism>
<feature type="compositionally biased region" description="Polar residues" evidence="4">
    <location>
        <begin position="505"/>
        <end position="515"/>
    </location>
</feature>
<evidence type="ECO:0000256" key="4">
    <source>
        <dbReference type="SAM" id="MobiDB-lite"/>
    </source>
</evidence>
<dbReference type="InterPro" id="IPR001683">
    <property type="entry name" value="PX_dom"/>
</dbReference>
<dbReference type="InterPro" id="IPR001452">
    <property type="entry name" value="SH3_domain"/>
</dbReference>
<feature type="compositionally biased region" description="Polar residues" evidence="4">
    <location>
        <begin position="389"/>
        <end position="398"/>
    </location>
</feature>
<keyword evidence="1 3" id="KW-0728">SH3 domain</keyword>
<feature type="compositionally biased region" description="Polar residues" evidence="4">
    <location>
        <begin position="430"/>
        <end position="455"/>
    </location>
</feature>
<dbReference type="InterPro" id="IPR051228">
    <property type="entry name" value="NADPH_Oxidase/PX-Domain"/>
</dbReference>
<sequence length="663" mass="73951">MGLKLDFASTHFNYQSALIPMTNIKLLKISKPQCVELQEKHIKANIILVAKYLFKAEGSSELTVNKGDILKLLDRPGNGWVLVKSIEKLQTPGLVPASYVDIAVNDTINPVTLSWIRETNSGQGSSPIDGSSSPFLNSTSFGNQPTQPHSPSATITAHNSSYSALSSSSDINSVTKSYNDAQIQDLITSNKAKTFNNRTYPISASILNFLLYNERYWYRVDVKFSDDSKMYLGRYYQDFYNLHCSLLETSSSSSLPKLPEPIPLAKQKDRKELNNMLLKRCNDLHVYINELILNRESQLSVHFFLWLTNENAPGFIVKREEMSKFHMKNDDINEKVLKGSVKVFEADDIKQDELPQMLEQGSTDGDETQINDNSSEESNSASEAQSTADTTPDNSTGSPDFVRRTRSKNTYNHYQQINSFEGLRNHSIKRTGSNTSTIKLAGSSQNPSRAPSQNHGHGHILGPPNQASFAPPLPTTNTQGGVNHPLQHSPKVVAPLKLNMLEHNQPMSPSGSPQPNIHAYTHYSPSNGSLTGSGGSTSRKNSLSGRRPSSRKGSIGSHQQTHVQYGGYYNQHLAGQVHMHGDAPIEYVKCKIVKLNEEIIAIKLDKSLIRGLEDFKLLLKQKVHFNKLLIKLPNYEDFKNIDDIKLDIVQFLKVNDKAWLKTV</sequence>
<name>A0A9P7VE69_9ASCO</name>
<feature type="domain" description="SH3" evidence="5">
    <location>
        <begin position="43"/>
        <end position="105"/>
    </location>
</feature>
<dbReference type="Pfam" id="PF00787">
    <property type="entry name" value="PX"/>
    <property type="match status" value="1"/>
</dbReference>
<feature type="region of interest" description="Disordered" evidence="4">
    <location>
        <begin position="348"/>
        <end position="488"/>
    </location>
</feature>
<dbReference type="SUPFAM" id="SSF64268">
    <property type="entry name" value="PX domain"/>
    <property type="match status" value="1"/>
</dbReference>
<dbReference type="PROSITE" id="PS50002">
    <property type="entry name" value="SH3"/>
    <property type="match status" value="1"/>
</dbReference>
<dbReference type="AlphaFoldDB" id="A0A9P7VE69"/>
<dbReference type="SUPFAM" id="SSF50044">
    <property type="entry name" value="SH3-domain"/>
    <property type="match status" value="1"/>
</dbReference>
<dbReference type="GO" id="GO:0035091">
    <property type="term" value="F:phosphatidylinositol binding"/>
    <property type="evidence" value="ECO:0007669"/>
    <property type="project" value="InterPro"/>
</dbReference>
<proteinExistence type="predicted"/>
<feature type="region of interest" description="Disordered" evidence="4">
    <location>
        <begin position="135"/>
        <end position="155"/>
    </location>
</feature>
<dbReference type="GO" id="GO:0005737">
    <property type="term" value="C:cytoplasm"/>
    <property type="evidence" value="ECO:0007669"/>
    <property type="project" value="TreeGrafter"/>
</dbReference>
<dbReference type="PANTHER" id="PTHR15706:SF2">
    <property type="entry name" value="SH3 AND PX DOMAIN-CONTAINING PROTEIN 2A"/>
    <property type="match status" value="1"/>
</dbReference>
<dbReference type="GO" id="GO:0000747">
    <property type="term" value="P:conjugation with cellular fusion"/>
    <property type="evidence" value="ECO:0007669"/>
    <property type="project" value="TreeGrafter"/>
</dbReference>
<evidence type="ECO:0000313" key="8">
    <source>
        <dbReference type="Proteomes" id="UP000790833"/>
    </source>
</evidence>
<dbReference type="RefSeq" id="XP_043051774.1">
    <property type="nucleotide sequence ID" value="XM_043191097.1"/>
</dbReference>
<comment type="caution">
    <text evidence="7">The sequence shown here is derived from an EMBL/GenBank/DDBJ whole genome shotgun (WGS) entry which is preliminary data.</text>
</comment>
<dbReference type="PANTHER" id="PTHR15706">
    <property type="entry name" value="SH3 MULTIPLE DOMAIN"/>
    <property type="match status" value="1"/>
</dbReference>
<evidence type="ECO:0000313" key="7">
    <source>
        <dbReference type="EMBL" id="KAG7196229.1"/>
    </source>
</evidence>
<keyword evidence="2" id="KW-0677">Repeat</keyword>
<protein>
    <recommendedName>
        <fullName evidence="9">Bud emergence protein 1</fullName>
    </recommendedName>
</protein>